<feature type="region of interest" description="Disordered" evidence="7">
    <location>
        <begin position="854"/>
        <end position="911"/>
    </location>
</feature>
<feature type="coiled-coil region" evidence="6">
    <location>
        <begin position="398"/>
        <end position="551"/>
    </location>
</feature>
<dbReference type="eggNOG" id="ENOG502S0A5">
    <property type="taxonomic scope" value="Eukaryota"/>
</dbReference>
<feature type="region of interest" description="Disordered" evidence="7">
    <location>
        <begin position="19"/>
        <end position="48"/>
    </location>
</feature>
<sequence length="964" mass="111094">MFKQLSQIGKNLTDEIQKGLSDEQLADGVGNGTEPSTGNSDDPVKYEEFPKEIQGKLRKLDKYESKYPLLLNAYKSERVKNEKFEAVQKILMENTPISDFNDVEQTLSVFFTDLTNKTSMLNEEIKRLTIAKQKTEEENKQLKQENKDKLPENLSQTEKEAEGGTPFEGSTDDSELQTIFETQKRQITDLQTEIKDLKEKYEIEEKSREEAELAKKVLEDDEKQYGTDITKIKTELQQVSEKNDSAEKTIKTLEEQLKHVEETATEDKKLLNSKDVLLKENEDQMRKLEGEIQEKKQKIATLQKDVESLKVTVSQNGSNVDMPSLSASKKKKNKKKGKKNGPTTDNISVEAAQDVNSASIDESTAAASRYDDLLNKYNTLETLHGNCEDWKVKYTKLETDSESKCKEIELQLESLQKALELIKEEKVEARRELEFKNKELEEVRDMLKTVGNELVEARDSIKEAGVNSTDKLKLEAEITALKEKISMYEEKEPKLNETIKKLRQTEEDLKRKHNDEKAALESNVKFLTSTLEEKKKENDILSTQLKDYNSLKSSLLQKEKTVVYLEKQVREFTTNDEAVKRKLETLKKDNEKLNNRIELLKKENESLTAEVKKNSGSYEGYLKENGKLCERLNVLQEKYNTLQNLKSNSNEQTNSIKRQCEELNLKLKEANKRIMSMEDELNEYSTIIHDKTREADTMRRLLSESQNEGTDKQESLQTKLSFALEEKAKLESDMALQSSRQIRETQELKRSQNELETEMHKLKMKEKQMLLEIETLTSLNEAIKRKNEVNSEDSSGLEKIASNLKESLSRADKRVQELQKSNEELLDLNNDINKKFDRLTKNYKSLSNQFNAFKDVRQDTSRRSSRSGSVNSQASDHKLPSKSLSVPEQVARRSSSFKDVPSILSSTGKPKDADIEREEKVAYIKNVLLGFLEHKDQRNQLLPVISMLLHFDSNDERRLLMSLR</sequence>
<dbReference type="GO" id="GO:0005794">
    <property type="term" value="C:Golgi apparatus"/>
    <property type="evidence" value="ECO:0007669"/>
    <property type="project" value="TreeGrafter"/>
</dbReference>
<evidence type="ECO:0000313" key="10">
    <source>
        <dbReference type="Proteomes" id="UP000006310"/>
    </source>
</evidence>
<dbReference type="Pfam" id="PF01465">
    <property type="entry name" value="GRIP"/>
    <property type="match status" value="1"/>
</dbReference>
<evidence type="ECO:0000313" key="9">
    <source>
        <dbReference type="EMBL" id="CCK72080.1"/>
    </source>
</evidence>
<dbReference type="OrthoDB" id="1926336at2759"/>
<reference evidence="9 10" key="1">
    <citation type="journal article" date="2011" name="Proc. Natl. Acad. Sci. U.S.A.">
        <title>Evolutionary erosion of yeast sex chromosomes by mating-type switching accidents.</title>
        <authorList>
            <person name="Gordon J.L."/>
            <person name="Armisen D."/>
            <person name="Proux-Wera E."/>
            <person name="Oheigeartaigh S.S."/>
            <person name="Byrne K.P."/>
            <person name="Wolfe K.H."/>
        </authorList>
    </citation>
    <scope>NUCLEOTIDE SEQUENCE [LARGE SCALE GENOMIC DNA]</scope>
    <source>
        <strain evidence="10">ATCC MYA-139 / BCRC 22969 / CBS 8797 / CCRC 22969 / KCTC 17520 / NBRC 10181 / NCYC 3082</strain>
    </source>
</reference>
<dbReference type="InterPro" id="IPR000237">
    <property type="entry name" value="GRIP_dom"/>
</dbReference>
<proteinExistence type="predicted"/>
<feature type="compositionally biased region" description="Basic and acidic residues" evidence="7">
    <location>
        <begin position="135"/>
        <end position="162"/>
    </location>
</feature>
<evidence type="ECO:0000256" key="3">
    <source>
        <dbReference type="ARBA" id="ARBA00022490"/>
    </source>
</evidence>
<dbReference type="Proteomes" id="UP000006310">
    <property type="component" value="Chromosome 9"/>
</dbReference>
<dbReference type="RefSeq" id="XP_022466325.1">
    <property type="nucleotide sequence ID" value="XM_022609983.1"/>
</dbReference>
<dbReference type="InterPro" id="IPR051952">
    <property type="entry name" value="Golgi-autophagy_related"/>
</dbReference>
<dbReference type="PANTHER" id="PTHR23157:SF25">
    <property type="entry name" value="GRIP AND COILED-COIL DOMAIN-CONTAINING PROTEIN 1"/>
    <property type="match status" value="1"/>
</dbReference>
<evidence type="ECO:0000259" key="8">
    <source>
        <dbReference type="PROSITE" id="PS50913"/>
    </source>
</evidence>
<feature type="coiled-coil region" evidence="6">
    <location>
        <begin position="801"/>
        <end position="849"/>
    </location>
</feature>
<dbReference type="EMBL" id="HE978322">
    <property type="protein sequence ID" value="CCK72080.1"/>
    <property type="molecule type" value="Genomic_DNA"/>
</dbReference>
<dbReference type="STRING" id="1071383.J7RB28"/>
<feature type="coiled-coil region" evidence="6">
    <location>
        <begin position="180"/>
        <end position="312"/>
    </location>
</feature>
<keyword evidence="3" id="KW-0963">Cytoplasm</keyword>
<dbReference type="SMART" id="SM00755">
    <property type="entry name" value="Grip"/>
    <property type="match status" value="1"/>
</dbReference>
<evidence type="ECO:0000256" key="2">
    <source>
        <dbReference type="ARBA" id="ARBA00004496"/>
    </source>
</evidence>
<feature type="coiled-coil region" evidence="6">
    <location>
        <begin position="576"/>
        <end position="772"/>
    </location>
</feature>
<protein>
    <recommendedName>
        <fullName evidence="8">GRIP domain-containing protein</fullName>
    </recommendedName>
</protein>
<accession>J7RB28</accession>
<dbReference type="AlphaFoldDB" id="J7RB28"/>
<comment type="subcellular location">
    <subcellularLocation>
        <location evidence="2">Cytoplasm</location>
    </subcellularLocation>
    <subcellularLocation>
        <location evidence="1">Endomembrane system</location>
        <topology evidence="1">Peripheral membrane protein</topology>
    </subcellularLocation>
</comment>
<feature type="domain" description="GRIP" evidence="8">
    <location>
        <begin position="914"/>
        <end position="962"/>
    </location>
</feature>
<feature type="compositionally biased region" description="Polar residues" evidence="7">
    <location>
        <begin position="313"/>
        <end position="327"/>
    </location>
</feature>
<dbReference type="KEGG" id="kng:KNAG_0I02960"/>
<evidence type="ECO:0000256" key="1">
    <source>
        <dbReference type="ARBA" id="ARBA00004184"/>
    </source>
</evidence>
<gene>
    <name evidence="9" type="primary">KNAG0I02960</name>
    <name evidence="9" type="ordered locus">KNAG_0I02960</name>
</gene>
<dbReference type="PROSITE" id="PS50913">
    <property type="entry name" value="GRIP"/>
    <property type="match status" value="1"/>
</dbReference>
<dbReference type="GeneID" id="34527823"/>
<keyword evidence="5" id="KW-0472">Membrane</keyword>
<name>J7RB28_HUIN7</name>
<evidence type="ECO:0000256" key="6">
    <source>
        <dbReference type="SAM" id="Coils"/>
    </source>
</evidence>
<evidence type="ECO:0000256" key="4">
    <source>
        <dbReference type="ARBA" id="ARBA00023054"/>
    </source>
</evidence>
<dbReference type="OMA" id="NIGQDHV"/>
<feature type="compositionally biased region" description="Basic residues" evidence="7">
    <location>
        <begin position="328"/>
        <end position="339"/>
    </location>
</feature>
<feature type="region of interest" description="Disordered" evidence="7">
    <location>
        <begin position="313"/>
        <end position="349"/>
    </location>
</feature>
<dbReference type="PANTHER" id="PTHR23157">
    <property type="entry name" value="GRIP AND COILED-COIL DOMAIN-CONTAINING PROTEIN 1"/>
    <property type="match status" value="1"/>
</dbReference>
<keyword evidence="4 6" id="KW-0175">Coiled coil</keyword>
<evidence type="ECO:0000256" key="7">
    <source>
        <dbReference type="SAM" id="MobiDB-lite"/>
    </source>
</evidence>
<evidence type="ECO:0000256" key="5">
    <source>
        <dbReference type="ARBA" id="ARBA00023136"/>
    </source>
</evidence>
<reference evidence="10" key="2">
    <citation type="submission" date="2012-08" db="EMBL/GenBank/DDBJ databases">
        <title>Genome sequence of Kazachstania naganishii.</title>
        <authorList>
            <person name="Gordon J.L."/>
            <person name="Armisen D."/>
            <person name="Proux-Wera E."/>
            <person name="OhEigeartaigh S.S."/>
            <person name="Byrne K.P."/>
            <person name="Wolfe K.H."/>
        </authorList>
    </citation>
    <scope>NUCLEOTIDE SEQUENCE [LARGE SCALE GENOMIC DNA]</scope>
    <source>
        <strain evidence="10">ATCC MYA-139 / BCRC 22969 / CBS 8797 / CCRC 22969 / KCTC 17520 / NBRC 10181 / NCYC 3082</strain>
    </source>
</reference>
<feature type="region of interest" description="Disordered" evidence="7">
    <location>
        <begin position="135"/>
        <end position="174"/>
    </location>
</feature>
<organism evidence="9 10">
    <name type="scientific">Huiozyma naganishii (strain ATCC MYA-139 / BCRC 22969 / CBS 8797 / KCTC 17520 / NBRC 10181 / NCYC 3082 / Yp74L-3)</name>
    <name type="common">Yeast</name>
    <name type="synonym">Kazachstania naganishii</name>
    <dbReference type="NCBI Taxonomy" id="1071383"/>
    <lineage>
        <taxon>Eukaryota</taxon>
        <taxon>Fungi</taxon>
        <taxon>Dikarya</taxon>
        <taxon>Ascomycota</taxon>
        <taxon>Saccharomycotina</taxon>
        <taxon>Saccharomycetes</taxon>
        <taxon>Saccharomycetales</taxon>
        <taxon>Saccharomycetaceae</taxon>
        <taxon>Huiozyma</taxon>
    </lineage>
</organism>
<dbReference type="HOGENOM" id="CLU_006987_0_0_1"/>
<keyword evidence="10" id="KW-1185">Reference proteome</keyword>